<proteinExistence type="predicted"/>
<reference evidence="2" key="1">
    <citation type="journal article" date="2019" name="Int. J. Syst. Evol. Microbiol.">
        <title>The Global Catalogue of Microorganisms (GCM) 10K type strain sequencing project: providing services to taxonomists for standard genome sequencing and annotation.</title>
        <authorList>
            <consortium name="The Broad Institute Genomics Platform"/>
            <consortium name="The Broad Institute Genome Sequencing Center for Infectious Disease"/>
            <person name="Wu L."/>
            <person name="Ma J."/>
        </authorList>
    </citation>
    <scope>NUCLEOTIDE SEQUENCE [LARGE SCALE GENOMIC DNA]</scope>
    <source>
        <strain evidence="2">NBRC 105001</strain>
    </source>
</reference>
<organism evidence="1 2">
    <name type="scientific">Aliivibrio sifiae</name>
    <dbReference type="NCBI Taxonomy" id="566293"/>
    <lineage>
        <taxon>Bacteria</taxon>
        <taxon>Pseudomonadati</taxon>
        <taxon>Pseudomonadota</taxon>
        <taxon>Gammaproteobacteria</taxon>
        <taxon>Vibrionales</taxon>
        <taxon>Vibrionaceae</taxon>
        <taxon>Aliivibrio</taxon>
    </lineage>
</organism>
<gene>
    <name evidence="1" type="ORF">GCM10007855_32730</name>
</gene>
<evidence type="ECO:0000313" key="1">
    <source>
        <dbReference type="EMBL" id="GLR76398.1"/>
    </source>
</evidence>
<dbReference type="Proteomes" id="UP001156660">
    <property type="component" value="Unassembled WGS sequence"/>
</dbReference>
<sequence length="56" mass="6311">MISLLFFIRNNNSFGDVVTRVNTRNTIPTPVSVFNPSSNNHNPAVIHKIDMLTSRL</sequence>
<comment type="caution">
    <text evidence="1">The sequence shown here is derived from an EMBL/GenBank/DDBJ whole genome shotgun (WGS) entry which is preliminary data.</text>
</comment>
<keyword evidence="2" id="KW-1185">Reference proteome</keyword>
<evidence type="ECO:0000313" key="2">
    <source>
        <dbReference type="Proteomes" id="UP001156660"/>
    </source>
</evidence>
<accession>A0ABQ6AQH9</accession>
<dbReference type="EMBL" id="BSOU01000010">
    <property type="protein sequence ID" value="GLR76398.1"/>
    <property type="molecule type" value="Genomic_DNA"/>
</dbReference>
<protein>
    <submittedName>
        <fullName evidence="1">Uncharacterized protein</fullName>
    </submittedName>
</protein>
<name>A0ABQ6AQH9_9GAMM</name>